<dbReference type="EMBL" id="JAECZO010000270">
    <property type="protein sequence ID" value="KAK7199280.1"/>
    <property type="molecule type" value="Genomic_DNA"/>
</dbReference>
<keyword evidence="2" id="KW-0548">Nucleotidyltransferase</keyword>
<organism evidence="2 3">
    <name type="scientific">Novymonas esmeraldas</name>
    <dbReference type="NCBI Taxonomy" id="1808958"/>
    <lineage>
        <taxon>Eukaryota</taxon>
        <taxon>Discoba</taxon>
        <taxon>Euglenozoa</taxon>
        <taxon>Kinetoplastea</taxon>
        <taxon>Metakinetoplastina</taxon>
        <taxon>Trypanosomatida</taxon>
        <taxon>Trypanosomatidae</taxon>
        <taxon>Novymonas</taxon>
    </lineage>
</organism>
<dbReference type="InterPro" id="IPR052055">
    <property type="entry name" value="Hepadnavirus_pol/RT"/>
</dbReference>
<dbReference type="Gene3D" id="3.30.70.270">
    <property type="match status" value="1"/>
</dbReference>
<dbReference type="GO" id="GO:0004523">
    <property type="term" value="F:RNA-DNA hybrid ribonuclease activity"/>
    <property type="evidence" value="ECO:0007669"/>
    <property type="project" value="InterPro"/>
</dbReference>
<evidence type="ECO:0000313" key="3">
    <source>
        <dbReference type="Proteomes" id="UP001430356"/>
    </source>
</evidence>
<dbReference type="GO" id="GO:0003676">
    <property type="term" value="F:nucleic acid binding"/>
    <property type="evidence" value="ECO:0007669"/>
    <property type="project" value="InterPro"/>
</dbReference>
<dbReference type="GO" id="GO:0003964">
    <property type="term" value="F:RNA-directed DNA polymerase activity"/>
    <property type="evidence" value="ECO:0007669"/>
    <property type="project" value="UniProtKB-KW"/>
</dbReference>
<dbReference type="Proteomes" id="UP001430356">
    <property type="component" value="Unassembled WGS sequence"/>
</dbReference>
<dbReference type="SUPFAM" id="SSF56672">
    <property type="entry name" value="DNA/RNA polymerases"/>
    <property type="match status" value="1"/>
</dbReference>
<evidence type="ECO:0000313" key="2">
    <source>
        <dbReference type="EMBL" id="KAK7199280.1"/>
    </source>
</evidence>
<name>A0AAW0F211_9TRYP</name>
<dbReference type="PANTHER" id="PTHR33050:SF7">
    <property type="entry name" value="RIBONUCLEASE H"/>
    <property type="match status" value="1"/>
</dbReference>
<dbReference type="PANTHER" id="PTHR33050">
    <property type="entry name" value="REVERSE TRANSCRIPTASE DOMAIN-CONTAINING PROTEIN"/>
    <property type="match status" value="1"/>
</dbReference>
<feature type="domain" description="RNase H type-1" evidence="1">
    <location>
        <begin position="350"/>
        <end position="459"/>
    </location>
</feature>
<dbReference type="InterPro" id="IPR043502">
    <property type="entry name" value="DNA/RNA_pol_sf"/>
</dbReference>
<dbReference type="AlphaFoldDB" id="A0AAW0F211"/>
<dbReference type="Pfam" id="PF13456">
    <property type="entry name" value="RVT_3"/>
    <property type="match status" value="1"/>
</dbReference>
<keyword evidence="3" id="KW-1185">Reference proteome</keyword>
<gene>
    <name evidence="2" type="ORF">NESM_000899000</name>
</gene>
<keyword evidence="2" id="KW-0808">Transferase</keyword>
<evidence type="ECO:0000259" key="1">
    <source>
        <dbReference type="Pfam" id="PF13456"/>
    </source>
</evidence>
<proteinExistence type="predicted"/>
<reference evidence="2 3" key="1">
    <citation type="journal article" date="2021" name="MBio">
        <title>A New Model Trypanosomatid, Novymonas esmeraldas: Genomic Perception of Its 'Candidatus Pandoraea novymonadis' Endosymbiont.</title>
        <authorList>
            <person name="Zakharova A."/>
            <person name="Saura A."/>
            <person name="Butenko A."/>
            <person name="Podesvova L."/>
            <person name="Warmusova S."/>
            <person name="Kostygov A.Y."/>
            <person name="Nenarokova A."/>
            <person name="Lukes J."/>
            <person name="Opperdoes F.R."/>
            <person name="Yurchenko V."/>
        </authorList>
    </citation>
    <scope>NUCLEOTIDE SEQUENCE [LARGE SCALE GENOMIC DNA]</scope>
    <source>
        <strain evidence="2 3">E262AT.01</strain>
    </source>
</reference>
<dbReference type="InterPro" id="IPR002156">
    <property type="entry name" value="RNaseH_domain"/>
</dbReference>
<keyword evidence="2" id="KW-0695">RNA-directed DNA polymerase</keyword>
<comment type="caution">
    <text evidence="2">The sequence shown here is derived from an EMBL/GenBank/DDBJ whole genome shotgun (WGS) entry which is preliminary data.</text>
</comment>
<dbReference type="Gene3D" id="3.10.10.10">
    <property type="entry name" value="HIV Type 1 Reverse Transcriptase, subunit A, domain 1"/>
    <property type="match status" value="1"/>
</dbReference>
<sequence>MQPRVQARFDELWRLLSSPGPNDPGPPPSARLYQGDARALMDAGVLTQASQHPTRGWVTPFSVVEDKSTGKRRRFIAWPRMKNAADPYEAEVPLGHVTGYLDAVWGECASNLDLKASFYQAPLPEAARAAFRCHLEDGTLVELARLPMGYVASPETMQLLTSALVGAPSVAAGGCRCPSVLKVDVWIDNVRIAGPRDEVAAWTARVTQLARDAQVTLGECEETATNYTFVGVTFDHRARTVRIGEKAWRHLVETPPWREMHVGDLEVFASRAIFGAAILGIRLFRYYMFLKFVRRKLSALNRGTASLSTRAQMTPYVERFADDLLQVLRRNEARSVPRRGVEPSATLVTDASLQGWGAVLFMDAGPVLIAGARWPETPGMIMQAEARAVRLGLLAFRTHIPRRLRILIDNTSVLGAVRRGISKSGALAVELQEVDHVLREGGVEAEYRYIRSENNVADWPSRALDVPRAALAKGYHLRRGDRDPWDLPKDP</sequence>
<protein>
    <submittedName>
        <fullName evidence="2">Reverse transcriptase-like</fullName>
    </submittedName>
</protein>
<accession>A0AAW0F211</accession>
<dbReference type="InterPro" id="IPR043128">
    <property type="entry name" value="Rev_trsase/Diguanyl_cyclase"/>
</dbReference>